<dbReference type="Proteomes" id="UP000694865">
    <property type="component" value="Unplaced"/>
</dbReference>
<evidence type="ECO:0000256" key="6">
    <source>
        <dbReference type="SAM" id="Coils"/>
    </source>
</evidence>
<dbReference type="CDD" id="cd14698">
    <property type="entry name" value="bZIP_CNC"/>
    <property type="match status" value="1"/>
</dbReference>
<feature type="region of interest" description="Disordered" evidence="7">
    <location>
        <begin position="110"/>
        <end position="137"/>
    </location>
</feature>
<dbReference type="InterPro" id="IPR047167">
    <property type="entry name" value="NFE2-like"/>
</dbReference>
<organism evidence="10 11">
    <name type="scientific">Saccoglossus kowalevskii</name>
    <name type="common">Acorn worm</name>
    <dbReference type="NCBI Taxonomy" id="10224"/>
    <lineage>
        <taxon>Eukaryota</taxon>
        <taxon>Metazoa</taxon>
        <taxon>Hemichordata</taxon>
        <taxon>Enteropneusta</taxon>
        <taxon>Harrimaniidae</taxon>
        <taxon>Saccoglossus</taxon>
    </lineage>
</organism>
<evidence type="ECO:0000256" key="4">
    <source>
        <dbReference type="ARBA" id="ARBA00023163"/>
    </source>
</evidence>
<feature type="domain" description="BZIP" evidence="9">
    <location>
        <begin position="623"/>
        <end position="686"/>
    </location>
</feature>
<keyword evidence="5" id="KW-0539">Nucleus</keyword>
<keyword evidence="3" id="KW-0010">Activator</keyword>
<keyword evidence="4" id="KW-0804">Transcription</keyword>
<feature type="compositionally biased region" description="Polar residues" evidence="7">
    <location>
        <begin position="554"/>
        <end position="567"/>
    </location>
</feature>
<keyword evidence="8" id="KW-0732">Signal</keyword>
<keyword evidence="2" id="KW-0238">DNA-binding</keyword>
<sequence>MQKKRWAESILHLTILLSLSRVDWESYFTNNLRQFPELNELILGQNLAYTQTQFHNIYNEFDGTSIHPKRINNEQFNEGIFRELQALHRREFEPADRDITALLLDRPEYRLTNGDQNNNDDENGGETETNNGGDHHHHEDNIDSLLFDFLWPGNELTLEDMDLIDVLWKQDIDMGVCREIYDGTYRQKELEKEKQLELAKLKEEKSPSIGDEWSGLEYGVDSETGEYYLIPHVHEPTSEPEATAADIPLDPDAIDYNLDECIQMLREHALQQNGPQAVDDEGLPLSVGITSPQILPAEDNATAEQQWQDLASLTELQLGLPPLPPQNDTYAVNATTNGNVNLQNASMSPELNNLTDFMSVGASLLSPVVQTPEDFTYNANNTDSLLAALLSGAVIGDIDLMNDITMDETLSASLDDIDPLNASMEDEHVPSENGELTTLLPSVTDDADSAVSVNSGSVSSGINSPYSFDNDWNDTTSSHCNDTSDDGIYDDMEGATAMDYDSADDDMNAYFAGKQVVKEESQYDKYQRLSTQPPNMDNIKHNHTYPQPHDSEQKQQNNKGNHNTPGYSGSSSKKDKKHKLSRDEKRAKGLKIPFTTDKIINLPVDDFNEMLSSSSLSEAQLTLIRDIRRRGKNKIAAQHCRKRKLESISNLSDGLAELKAEKERLCKERRMIDKETISMKDRFQVLYREVFESLRDERGAPYDPEEYSLQQSTDGNVFLVPNTATQRQQEDRKNKNRRKGRSK</sequence>
<evidence type="ECO:0000313" key="10">
    <source>
        <dbReference type="Proteomes" id="UP000694865"/>
    </source>
</evidence>
<evidence type="ECO:0000256" key="8">
    <source>
        <dbReference type="SAM" id="SignalP"/>
    </source>
</evidence>
<evidence type="ECO:0000256" key="7">
    <source>
        <dbReference type="SAM" id="MobiDB-lite"/>
    </source>
</evidence>
<dbReference type="SMART" id="SM00338">
    <property type="entry name" value="BRLZ"/>
    <property type="match status" value="1"/>
</dbReference>
<feature type="coiled-coil region" evidence="6">
    <location>
        <begin position="648"/>
        <end position="675"/>
    </location>
</feature>
<feature type="region of interest" description="Disordered" evidence="7">
    <location>
        <begin position="521"/>
        <end position="588"/>
    </location>
</feature>
<evidence type="ECO:0000256" key="1">
    <source>
        <dbReference type="ARBA" id="ARBA00023015"/>
    </source>
</evidence>
<dbReference type="GeneID" id="100369481"/>
<evidence type="ECO:0000313" key="11">
    <source>
        <dbReference type="RefSeq" id="XP_006819429.1"/>
    </source>
</evidence>
<feature type="signal peptide" evidence="8">
    <location>
        <begin position="1"/>
        <end position="24"/>
    </location>
</feature>
<dbReference type="SUPFAM" id="SSF47454">
    <property type="entry name" value="A DNA-binding domain in eukaryotic transcription factors"/>
    <property type="match status" value="1"/>
</dbReference>
<evidence type="ECO:0000256" key="2">
    <source>
        <dbReference type="ARBA" id="ARBA00023125"/>
    </source>
</evidence>
<feature type="chain" id="PRO_5045309922" evidence="8">
    <location>
        <begin position="25"/>
        <end position="743"/>
    </location>
</feature>
<evidence type="ECO:0000256" key="3">
    <source>
        <dbReference type="ARBA" id="ARBA00023159"/>
    </source>
</evidence>
<dbReference type="SUPFAM" id="SSF57959">
    <property type="entry name" value="Leucine zipper domain"/>
    <property type="match status" value="1"/>
</dbReference>
<dbReference type="InterPro" id="IPR004826">
    <property type="entry name" value="bZIP_Maf"/>
</dbReference>
<dbReference type="Gene3D" id="1.10.880.10">
    <property type="entry name" value="Transcription factor, Skn-1-like, DNA-binding domain"/>
    <property type="match status" value="1"/>
</dbReference>
<dbReference type="RefSeq" id="XP_006819429.1">
    <property type="nucleotide sequence ID" value="XM_006819366.1"/>
</dbReference>
<keyword evidence="6" id="KW-0175">Coiled coil</keyword>
<gene>
    <name evidence="11" type="primary">LOC100369481</name>
</gene>
<name>A0ABM0MHD8_SACKO</name>
<keyword evidence="1" id="KW-0805">Transcription regulation</keyword>
<evidence type="ECO:0000259" key="9">
    <source>
        <dbReference type="PROSITE" id="PS50217"/>
    </source>
</evidence>
<dbReference type="PROSITE" id="PS50217">
    <property type="entry name" value="BZIP"/>
    <property type="match status" value="1"/>
</dbReference>
<dbReference type="PANTHER" id="PTHR24411:SF55">
    <property type="entry name" value="SEGMENTATION PROTEIN CAP'N'COLLAR"/>
    <property type="match status" value="1"/>
</dbReference>
<proteinExistence type="predicted"/>
<protein>
    <submittedName>
        <fullName evidence="11">Nuclear factor erythroid 2-related factor 1-like isoform X2</fullName>
    </submittedName>
</protein>
<dbReference type="InterPro" id="IPR046347">
    <property type="entry name" value="bZIP_sf"/>
</dbReference>
<dbReference type="InterPro" id="IPR004827">
    <property type="entry name" value="bZIP"/>
</dbReference>
<dbReference type="PANTHER" id="PTHR24411">
    <property type="entry name" value="NUCLEAR FACTOR ERYTHROID 2-RELATED FACTOR"/>
    <property type="match status" value="1"/>
</dbReference>
<reference evidence="11" key="1">
    <citation type="submission" date="2025-08" db="UniProtKB">
        <authorList>
            <consortium name="RefSeq"/>
        </authorList>
    </citation>
    <scope>IDENTIFICATION</scope>
    <source>
        <tissue evidence="11">Testes</tissue>
    </source>
</reference>
<feature type="region of interest" description="Disordered" evidence="7">
    <location>
        <begin position="699"/>
        <end position="743"/>
    </location>
</feature>
<accession>A0ABM0MHD8</accession>
<evidence type="ECO:0000256" key="5">
    <source>
        <dbReference type="ARBA" id="ARBA00023242"/>
    </source>
</evidence>
<feature type="compositionally biased region" description="Basic residues" evidence="7">
    <location>
        <begin position="734"/>
        <end position="743"/>
    </location>
</feature>
<dbReference type="InterPro" id="IPR008917">
    <property type="entry name" value="TF_DNA-bd_sf"/>
</dbReference>
<keyword evidence="10" id="KW-1185">Reference proteome</keyword>
<dbReference type="Pfam" id="PF03131">
    <property type="entry name" value="bZIP_Maf"/>
    <property type="match status" value="1"/>
</dbReference>